<feature type="transmembrane region" description="Helical" evidence="6">
    <location>
        <begin position="171"/>
        <end position="190"/>
    </location>
</feature>
<dbReference type="RefSeq" id="WP_075124300.1">
    <property type="nucleotide sequence ID" value="NZ_MSIE01000005.1"/>
</dbReference>
<feature type="domain" description="EamA" evidence="7">
    <location>
        <begin position="143"/>
        <end position="277"/>
    </location>
</feature>
<evidence type="ECO:0000256" key="5">
    <source>
        <dbReference type="ARBA" id="ARBA00023136"/>
    </source>
</evidence>
<dbReference type="EMBL" id="MSIE01000005">
    <property type="protein sequence ID" value="OLF18816.1"/>
    <property type="molecule type" value="Genomic_DNA"/>
</dbReference>
<keyword evidence="9" id="KW-1185">Reference proteome</keyword>
<keyword evidence="3 6" id="KW-0812">Transmembrane</keyword>
<dbReference type="PANTHER" id="PTHR32322">
    <property type="entry name" value="INNER MEMBRANE TRANSPORTER"/>
    <property type="match status" value="1"/>
</dbReference>
<evidence type="ECO:0000259" key="7">
    <source>
        <dbReference type="Pfam" id="PF00892"/>
    </source>
</evidence>
<name>A0A1Q8CWU3_9PSEU</name>
<comment type="caution">
    <text evidence="8">The sequence shown here is derived from an EMBL/GenBank/DDBJ whole genome shotgun (WGS) entry which is preliminary data.</text>
</comment>
<reference evidence="8 9" key="1">
    <citation type="submission" date="2016-12" db="EMBL/GenBank/DDBJ databases">
        <title>The draft genome sequence of Actinophytocola sp. 11-183.</title>
        <authorList>
            <person name="Wang W."/>
            <person name="Yuan L."/>
        </authorList>
    </citation>
    <scope>NUCLEOTIDE SEQUENCE [LARGE SCALE GENOMIC DNA]</scope>
    <source>
        <strain evidence="8 9">11-183</strain>
    </source>
</reference>
<feature type="transmembrane region" description="Helical" evidence="6">
    <location>
        <begin position="88"/>
        <end position="108"/>
    </location>
</feature>
<feature type="transmembrane region" description="Helical" evidence="6">
    <location>
        <begin position="263"/>
        <end position="283"/>
    </location>
</feature>
<evidence type="ECO:0000256" key="4">
    <source>
        <dbReference type="ARBA" id="ARBA00022989"/>
    </source>
</evidence>
<dbReference type="Pfam" id="PF00892">
    <property type="entry name" value="EamA"/>
    <property type="match status" value="2"/>
</dbReference>
<dbReference type="InterPro" id="IPR037185">
    <property type="entry name" value="EmrE-like"/>
</dbReference>
<dbReference type="PANTHER" id="PTHR32322:SF9">
    <property type="entry name" value="AMINO-ACID METABOLITE EFFLUX PUMP-RELATED"/>
    <property type="match status" value="1"/>
</dbReference>
<dbReference type="SUPFAM" id="SSF103481">
    <property type="entry name" value="Multidrug resistance efflux transporter EmrE"/>
    <property type="match status" value="2"/>
</dbReference>
<evidence type="ECO:0000256" key="2">
    <source>
        <dbReference type="ARBA" id="ARBA00007362"/>
    </source>
</evidence>
<evidence type="ECO:0000256" key="3">
    <source>
        <dbReference type="ARBA" id="ARBA00022692"/>
    </source>
</evidence>
<evidence type="ECO:0000256" key="1">
    <source>
        <dbReference type="ARBA" id="ARBA00004141"/>
    </source>
</evidence>
<comment type="subcellular location">
    <subcellularLocation>
        <location evidence="1">Membrane</location>
        <topology evidence="1">Multi-pass membrane protein</topology>
    </subcellularLocation>
</comment>
<protein>
    <submittedName>
        <fullName evidence="8">EamA family transporter</fullName>
    </submittedName>
</protein>
<comment type="similarity">
    <text evidence="2">Belongs to the EamA transporter family.</text>
</comment>
<feature type="transmembrane region" description="Helical" evidence="6">
    <location>
        <begin position="210"/>
        <end position="230"/>
    </location>
</feature>
<dbReference type="STRING" id="1912961.BU204_04790"/>
<feature type="transmembrane region" description="Helical" evidence="6">
    <location>
        <begin position="30"/>
        <end position="51"/>
    </location>
</feature>
<feature type="domain" description="EamA" evidence="7">
    <location>
        <begin position="6"/>
        <end position="131"/>
    </location>
</feature>
<feature type="transmembrane region" description="Helical" evidence="6">
    <location>
        <begin position="117"/>
        <end position="134"/>
    </location>
</feature>
<keyword evidence="5 6" id="KW-0472">Membrane</keyword>
<dbReference type="InterPro" id="IPR000620">
    <property type="entry name" value="EamA_dom"/>
</dbReference>
<dbReference type="AlphaFoldDB" id="A0A1Q8CWU3"/>
<evidence type="ECO:0000313" key="8">
    <source>
        <dbReference type="EMBL" id="OLF18816.1"/>
    </source>
</evidence>
<evidence type="ECO:0000256" key="6">
    <source>
        <dbReference type="SAM" id="Phobius"/>
    </source>
</evidence>
<dbReference type="GO" id="GO:0016020">
    <property type="term" value="C:membrane"/>
    <property type="evidence" value="ECO:0007669"/>
    <property type="project" value="UniProtKB-SubCell"/>
</dbReference>
<feature type="transmembrane region" description="Helical" evidence="6">
    <location>
        <begin position="60"/>
        <end position="82"/>
    </location>
</feature>
<feature type="transmembrane region" description="Helical" evidence="6">
    <location>
        <begin position="237"/>
        <end position="257"/>
    </location>
</feature>
<gene>
    <name evidence="8" type="ORF">BU204_04790</name>
</gene>
<proteinExistence type="inferred from homology"/>
<accession>A0A1Q8CWU3</accession>
<sequence>MAFRHVLLALGLALVWGVNFVVIDVGLDHFPPLLFSALRFLVAAVPAILVLRHPGVPWRWVALVALTLAILKFSLLFTGMAAGMPPGLSSLVLQTQAVFTALFAVALLGERLGRRQVAGLAVALAGVGLIAFDLGRTAPVGAFLLLLGAAAMWGISNVAIRRASPPDMLRFMVWVSALATLPLFALSAMVEGPRGDWETLRTVTWPAVGAVAFVGLLATVAGFGAWGYLIRTYSASTVAPISLLVPVFGMAAAALLLGERITSTQLVAAVLIISGVLTGVVTVRRRTKSAFGRHSPCHRSDDMLQRSQAR</sequence>
<organism evidence="8 9">
    <name type="scientific">Actinophytocola xanthii</name>
    <dbReference type="NCBI Taxonomy" id="1912961"/>
    <lineage>
        <taxon>Bacteria</taxon>
        <taxon>Bacillati</taxon>
        <taxon>Actinomycetota</taxon>
        <taxon>Actinomycetes</taxon>
        <taxon>Pseudonocardiales</taxon>
        <taxon>Pseudonocardiaceae</taxon>
    </lineage>
</organism>
<dbReference type="Proteomes" id="UP000185596">
    <property type="component" value="Unassembled WGS sequence"/>
</dbReference>
<dbReference type="OrthoDB" id="9812521at2"/>
<evidence type="ECO:0000313" key="9">
    <source>
        <dbReference type="Proteomes" id="UP000185596"/>
    </source>
</evidence>
<dbReference type="InterPro" id="IPR050638">
    <property type="entry name" value="AA-Vitamin_Transporters"/>
</dbReference>
<feature type="transmembrane region" description="Helical" evidence="6">
    <location>
        <begin position="140"/>
        <end position="159"/>
    </location>
</feature>
<keyword evidence="4 6" id="KW-1133">Transmembrane helix</keyword>